<dbReference type="Proteomes" id="UP000501130">
    <property type="component" value="Chromosome"/>
</dbReference>
<dbReference type="Gene3D" id="3.30.70.100">
    <property type="match status" value="1"/>
</dbReference>
<dbReference type="RefSeq" id="WP_105029916.1">
    <property type="nucleotide sequence ID" value="NZ_CP053084.1"/>
</dbReference>
<dbReference type="InterPro" id="IPR017969">
    <property type="entry name" value="Heavy-metal-associated_CS"/>
</dbReference>
<dbReference type="InterPro" id="IPR006121">
    <property type="entry name" value="HMA_dom"/>
</dbReference>
<dbReference type="PROSITE" id="PS01047">
    <property type="entry name" value="HMA_1"/>
    <property type="match status" value="1"/>
</dbReference>
<proteinExistence type="predicted"/>
<sequence>MITLSVEKVKCGGCAANVKQAVLAKDPQAQVQVDVANKQVEIDSRLDGHTLATIVSQAGYPATLQA</sequence>
<evidence type="ECO:0000259" key="2">
    <source>
        <dbReference type="PROSITE" id="PS50846"/>
    </source>
</evidence>
<organism evidence="3 4">
    <name type="scientific">Limnobacter profundi</name>
    <dbReference type="NCBI Taxonomy" id="2732163"/>
    <lineage>
        <taxon>Bacteria</taxon>
        <taxon>Pseudomonadati</taxon>
        <taxon>Pseudomonadota</taxon>
        <taxon>Betaproteobacteria</taxon>
        <taxon>Burkholderiales</taxon>
        <taxon>Burkholderiaceae</taxon>
        <taxon>Limnobacter</taxon>
    </lineage>
</organism>
<keyword evidence="4" id="KW-1185">Reference proteome</keyword>
<dbReference type="PROSITE" id="PS50846">
    <property type="entry name" value="HMA_2"/>
    <property type="match status" value="1"/>
</dbReference>
<accession>A0ABX6N7U5</accession>
<protein>
    <submittedName>
        <fullName evidence="3">Heavy-metal-associated domain-containing protein</fullName>
    </submittedName>
</protein>
<reference evidence="3 4" key="1">
    <citation type="submission" date="2020-05" db="EMBL/GenBank/DDBJ databases">
        <title>Compete genome of Limnobacter sp. SAORIC-580.</title>
        <authorList>
            <person name="Song J."/>
            <person name="Cho J.-C."/>
        </authorList>
    </citation>
    <scope>NUCLEOTIDE SEQUENCE [LARGE SCALE GENOMIC DNA]</scope>
    <source>
        <strain evidence="3 4">SAORIC-580</strain>
    </source>
</reference>
<dbReference type="SUPFAM" id="SSF55008">
    <property type="entry name" value="HMA, heavy metal-associated domain"/>
    <property type="match status" value="1"/>
</dbReference>
<dbReference type="Pfam" id="PF00403">
    <property type="entry name" value="HMA"/>
    <property type="match status" value="1"/>
</dbReference>
<dbReference type="CDD" id="cd00371">
    <property type="entry name" value="HMA"/>
    <property type="match status" value="1"/>
</dbReference>
<keyword evidence="1" id="KW-0479">Metal-binding</keyword>
<gene>
    <name evidence="3" type="ORF">HKT17_10615</name>
</gene>
<evidence type="ECO:0000256" key="1">
    <source>
        <dbReference type="ARBA" id="ARBA00022723"/>
    </source>
</evidence>
<dbReference type="EMBL" id="CP053084">
    <property type="protein sequence ID" value="QJR30128.1"/>
    <property type="molecule type" value="Genomic_DNA"/>
</dbReference>
<dbReference type="InterPro" id="IPR036163">
    <property type="entry name" value="HMA_dom_sf"/>
</dbReference>
<evidence type="ECO:0000313" key="4">
    <source>
        <dbReference type="Proteomes" id="UP000501130"/>
    </source>
</evidence>
<name>A0ABX6N7U5_9BURK</name>
<feature type="domain" description="HMA" evidence="2">
    <location>
        <begin position="1"/>
        <end position="63"/>
    </location>
</feature>
<evidence type="ECO:0000313" key="3">
    <source>
        <dbReference type="EMBL" id="QJR30128.1"/>
    </source>
</evidence>